<dbReference type="RefSeq" id="WP_380081664.1">
    <property type="nucleotide sequence ID" value="NZ_JBHSWD010000001.1"/>
</dbReference>
<keyword evidence="3" id="KW-1185">Reference proteome</keyword>
<accession>A0ABW1YB32</accession>
<organism evidence="2 3">
    <name type="scientific">Deinococcus lacus</name>
    <dbReference type="NCBI Taxonomy" id="392561"/>
    <lineage>
        <taxon>Bacteria</taxon>
        <taxon>Thermotogati</taxon>
        <taxon>Deinococcota</taxon>
        <taxon>Deinococci</taxon>
        <taxon>Deinococcales</taxon>
        <taxon>Deinococcaceae</taxon>
        <taxon>Deinococcus</taxon>
    </lineage>
</organism>
<evidence type="ECO:0000256" key="1">
    <source>
        <dbReference type="SAM" id="MobiDB-lite"/>
    </source>
</evidence>
<gene>
    <name evidence="2" type="ORF">ACFP81_00370</name>
</gene>
<protein>
    <submittedName>
        <fullName evidence="2">Uncharacterized protein</fullName>
    </submittedName>
</protein>
<comment type="caution">
    <text evidence="2">The sequence shown here is derived from an EMBL/GenBank/DDBJ whole genome shotgun (WGS) entry which is preliminary data.</text>
</comment>
<evidence type="ECO:0000313" key="3">
    <source>
        <dbReference type="Proteomes" id="UP001596297"/>
    </source>
</evidence>
<dbReference type="Proteomes" id="UP001596297">
    <property type="component" value="Unassembled WGS sequence"/>
</dbReference>
<name>A0ABW1YB32_9DEIO</name>
<proteinExistence type="predicted"/>
<evidence type="ECO:0000313" key="2">
    <source>
        <dbReference type="EMBL" id="MFC6590642.1"/>
    </source>
</evidence>
<reference evidence="3" key="1">
    <citation type="journal article" date="2019" name="Int. J. Syst. Evol. Microbiol.">
        <title>The Global Catalogue of Microorganisms (GCM) 10K type strain sequencing project: providing services to taxonomists for standard genome sequencing and annotation.</title>
        <authorList>
            <consortium name="The Broad Institute Genomics Platform"/>
            <consortium name="The Broad Institute Genome Sequencing Center for Infectious Disease"/>
            <person name="Wu L."/>
            <person name="Ma J."/>
        </authorList>
    </citation>
    <scope>NUCLEOTIDE SEQUENCE [LARGE SCALE GENOMIC DNA]</scope>
    <source>
        <strain evidence="3">CGMCC 1.15772</strain>
    </source>
</reference>
<sequence>MRAYKGVVKNGVVEVQGASLPEGVVVTVTVGEPELLHAHILNLLRQARRGGLKLRPNPSLSAGAAGGSSGTEKLLDESGDL</sequence>
<dbReference type="EMBL" id="JBHSWD010000001">
    <property type="protein sequence ID" value="MFC6590642.1"/>
    <property type="molecule type" value="Genomic_DNA"/>
</dbReference>
<feature type="region of interest" description="Disordered" evidence="1">
    <location>
        <begin position="52"/>
        <end position="81"/>
    </location>
</feature>